<gene>
    <name evidence="2" type="ORF">EM6_0408</name>
</gene>
<sequence length="461" mass="49031">MSLSTFLRGAAMAVAALALGCSAASAAEAVKLNDKQRAKGVADAPALIQAAGVPCEPADAYYVGESSSKGADGKPVKLQVTEVSCKAGGGYLLSKDTTTNKVDKFNCTQAFSQNAANNKQSKCILPANEKHYAWMTPLAQQYDQACTVSNARWMGAVTDHGFDRYEVACDGRPGFVMDVPFTATSAKLSFSSCLMTKGNSACQYTTEAQAMQSLQAPVKQAQPSCTVEKARWIGRVNSEGQDFYEIGCAGKPGFVLQTTTTMKYIASVGCDRAGTLGPCQYTDAASLTAETRTAYGEKLKAAGITCTVAEYNLIGTETATKRDLIEFKCPEQKFGLAAFVPNTGSTAKFEAMDCFTMISRRKECGFVPRATLDKHLDVLIKAAKKDCDVQQVTYLGRGDDDAALVEIACTNKRGYVGAVVKARTGFDEVVSCNIAKSRKYPIQCEIPGNGTYVPPAGGSND</sequence>
<evidence type="ECO:0000256" key="1">
    <source>
        <dbReference type="SAM" id="SignalP"/>
    </source>
</evidence>
<dbReference type="Proteomes" id="UP000278756">
    <property type="component" value="Chromosome 1"/>
</dbReference>
<reference evidence="3" key="2">
    <citation type="journal article" date="2017" name="Plant Physiol. Biochem.">
        <title>Differential oxidative and antioxidative response of duckweed Lemna minor toward plant growth promoting/inhibiting bacteria.</title>
        <authorList>
            <person name="Ishizawa H."/>
            <person name="Kuroda M."/>
            <person name="Morikawa M."/>
            <person name="Ike M."/>
        </authorList>
    </citation>
    <scope>NUCLEOTIDE SEQUENCE [LARGE SCALE GENOMIC DNA]</scope>
    <source>
        <strain evidence="3">M6</strain>
    </source>
</reference>
<evidence type="ECO:0000313" key="3">
    <source>
        <dbReference type="Proteomes" id="UP000278756"/>
    </source>
</evidence>
<feature type="signal peptide" evidence="1">
    <location>
        <begin position="1"/>
        <end position="26"/>
    </location>
</feature>
<evidence type="ECO:0000313" key="2">
    <source>
        <dbReference type="EMBL" id="BBF79834.1"/>
    </source>
</evidence>
<name>A0A3G9G4F0_9CAUL</name>
<dbReference type="EMBL" id="AP018827">
    <property type="protein sequence ID" value="BBF79834.1"/>
    <property type="molecule type" value="Genomic_DNA"/>
</dbReference>
<protein>
    <submittedName>
        <fullName evidence="2">Uncharacterized protein</fullName>
    </submittedName>
</protein>
<dbReference type="RefSeq" id="WP_126419910.1">
    <property type="nucleotide sequence ID" value="NZ_AP018827.1"/>
</dbReference>
<reference evidence="3" key="1">
    <citation type="journal article" date="2017" name="Biotechnol. Biofuels">
        <title>Evaluation of environmental bacterial communities as a factor affecting the growth of duckweed Lemna minor.</title>
        <authorList>
            <person name="Ishizawa H."/>
            <person name="Kuroda M."/>
            <person name="Morikawa M."/>
            <person name="Ike M."/>
        </authorList>
    </citation>
    <scope>NUCLEOTIDE SEQUENCE [LARGE SCALE GENOMIC DNA]</scope>
    <source>
        <strain evidence="3">M6</strain>
    </source>
</reference>
<dbReference type="AlphaFoldDB" id="A0A3G9G4F0"/>
<dbReference type="OrthoDB" id="7203732at2"/>
<proteinExistence type="predicted"/>
<feature type="chain" id="PRO_5018110261" evidence="1">
    <location>
        <begin position="27"/>
        <end position="461"/>
    </location>
</feature>
<organism evidence="2 3">
    <name type="scientific">Asticcacaulis excentricus</name>
    <dbReference type="NCBI Taxonomy" id="78587"/>
    <lineage>
        <taxon>Bacteria</taxon>
        <taxon>Pseudomonadati</taxon>
        <taxon>Pseudomonadota</taxon>
        <taxon>Alphaproteobacteria</taxon>
        <taxon>Caulobacterales</taxon>
        <taxon>Caulobacteraceae</taxon>
        <taxon>Asticcacaulis</taxon>
    </lineage>
</organism>
<keyword evidence="1" id="KW-0732">Signal</keyword>
<accession>A0A3G9G4F0</accession>